<evidence type="ECO:0000313" key="3">
    <source>
        <dbReference type="EMBL" id="KUN90169.1"/>
    </source>
</evidence>
<dbReference type="InterPro" id="IPR005887">
    <property type="entry name" value="GH92_a_mannosidase_put"/>
</dbReference>
<dbReference type="Pfam" id="PF00754">
    <property type="entry name" value="F5_F8_type_C"/>
    <property type="match status" value="1"/>
</dbReference>
<dbReference type="GO" id="GO:0005829">
    <property type="term" value="C:cytosol"/>
    <property type="evidence" value="ECO:0007669"/>
    <property type="project" value="TreeGrafter"/>
</dbReference>
<dbReference type="FunFam" id="1.20.1050.60:FF:000001">
    <property type="entry name" value="Putative alpha-1,2-mannosidase"/>
    <property type="match status" value="1"/>
</dbReference>
<gene>
    <name evidence="3" type="ORF">AQJ66_00810</name>
</gene>
<dbReference type="STRING" id="285568.AQJ66_00810"/>
<evidence type="ECO:0000313" key="4">
    <source>
        <dbReference type="Proteomes" id="UP000053024"/>
    </source>
</evidence>
<accession>A0A101TDC1</accession>
<dbReference type="NCBIfam" id="TIGR01180">
    <property type="entry name" value="aman2_put"/>
    <property type="match status" value="1"/>
</dbReference>
<dbReference type="Gene3D" id="2.70.98.10">
    <property type="match status" value="1"/>
</dbReference>
<dbReference type="Gene3D" id="1.20.1610.10">
    <property type="entry name" value="alpha-1,2-mannosidases domains"/>
    <property type="match status" value="1"/>
</dbReference>
<dbReference type="GO" id="GO:0005975">
    <property type="term" value="P:carbohydrate metabolic process"/>
    <property type="evidence" value="ECO:0007669"/>
    <property type="project" value="InterPro"/>
</dbReference>
<reference evidence="3 4" key="1">
    <citation type="submission" date="2015-10" db="EMBL/GenBank/DDBJ databases">
        <title>Draft genome sequence of Streptomyces bungoensis DSM 41781, type strain for the species Streptomyces bungoensis.</title>
        <authorList>
            <person name="Ruckert C."/>
            <person name="Winkler A."/>
            <person name="Kalinowski J."/>
            <person name="Kampfer P."/>
            <person name="Glaeser S."/>
        </authorList>
    </citation>
    <scope>NUCLEOTIDE SEQUENCE [LARGE SCALE GENOMIC DNA]</scope>
    <source>
        <strain evidence="3 4">DSM 41781</strain>
    </source>
</reference>
<dbReference type="Pfam" id="PF17678">
    <property type="entry name" value="Glyco_hydro_92N"/>
    <property type="match status" value="1"/>
</dbReference>
<protein>
    <submittedName>
        <fullName evidence="3">Alpha-mannosidase</fullName>
    </submittedName>
</protein>
<comment type="caution">
    <text evidence="3">The sequence shown here is derived from an EMBL/GenBank/DDBJ whole genome shotgun (WGS) entry which is preliminary data.</text>
</comment>
<dbReference type="PANTHER" id="PTHR12143">
    <property type="entry name" value="PEPTIDE N-GLYCANASE PNGASE -RELATED"/>
    <property type="match status" value="1"/>
</dbReference>
<organism evidence="3 4">
    <name type="scientific">Streptomyces bungoensis</name>
    <dbReference type="NCBI Taxonomy" id="285568"/>
    <lineage>
        <taxon>Bacteria</taxon>
        <taxon>Bacillati</taxon>
        <taxon>Actinomycetota</taxon>
        <taxon>Actinomycetes</taxon>
        <taxon>Kitasatosporales</taxon>
        <taxon>Streptomycetaceae</taxon>
        <taxon>Streptomyces</taxon>
    </lineage>
</organism>
<dbReference type="Proteomes" id="UP000053024">
    <property type="component" value="Unassembled WGS sequence"/>
</dbReference>
<dbReference type="InterPro" id="IPR050883">
    <property type="entry name" value="PNGase"/>
</dbReference>
<dbReference type="GO" id="GO:0030246">
    <property type="term" value="F:carbohydrate binding"/>
    <property type="evidence" value="ECO:0007669"/>
    <property type="project" value="InterPro"/>
</dbReference>
<evidence type="ECO:0000256" key="1">
    <source>
        <dbReference type="SAM" id="MobiDB-lite"/>
    </source>
</evidence>
<dbReference type="SUPFAM" id="SSF48208">
    <property type="entry name" value="Six-hairpin glycosidases"/>
    <property type="match status" value="1"/>
</dbReference>
<keyword evidence="4" id="KW-1185">Reference proteome</keyword>
<dbReference type="InterPro" id="IPR008928">
    <property type="entry name" value="6-hairpin_glycosidase_sf"/>
</dbReference>
<dbReference type="GO" id="GO:0006516">
    <property type="term" value="P:glycoprotein catabolic process"/>
    <property type="evidence" value="ECO:0007669"/>
    <property type="project" value="TreeGrafter"/>
</dbReference>
<dbReference type="Gene3D" id="3.30.2080.10">
    <property type="entry name" value="GH92 mannosidase domain"/>
    <property type="match status" value="1"/>
</dbReference>
<sequence>MAAGAQGAAVALPERAPAAGQEFASSFEPGEPAPDWLNTVDTGADGGRRASGVDGGYTSGIPGNLSDHVTEVRASGENAGAGEVKENLVDGEPGTKWLTFRPTGWVEFDLDKPVKVVTYALTSANDFDERDPRDWTLEGSADGKDWKPVDTRTDESFAGRFETRSFDVARPAEYQHFRLEVTRNNGATGVLQIADVQFSTGGAGGPVPQDMLTLVDRGPSGSPTAKARAGFTGQRALRYAGRHTAGGRAYSYNKVFDVDVRVGRDTRLAYRVFPSMADGDRDYDATNVSVDLAFTDGTYLSDLGATDQHGFPLSPRGQGAAKVLYVNQWNDVASRIGSVAAGKTVDRILVAYDSPDGPAEFRGWIDDVSLRPVAPERPKAHLSDYALTTRGTNSSGSFSRGNDFPATALPHGFNFWTPVTNASSLSWLYEYARANNDDNLPTLQAFSASHEPSPWMGDRQTFQVMPSAAAGTPDTGREARALPFRHENETARPYYYGVRFENGLKAEIAPTDHAAALRFTYPGANASVLFDNVTEQAGLTLDREHGVVTGYSDVKSGLSTGATRLFVYGEFDKPVTGGGAGGVKGWLRFDAGKDRTVTLRLATSLVGVDQAEDNLRREIPATASFDTVRDRAQRVWDRLLGKVRVDGATPDQLTTLYSSMYRLYLYPNSGFEKVDGRDRYASPFSPMPGPDTPTRTGAKIVDGKVYVNNGFWDTYRTTWPAYSLLTPAQAGEMTDGFVQQYRDGGWISRWSSPGYADLMTGTSSDVAFADAYVKGVRFDAKAAYDAALKNATVVPPSSGVGRKGMSTSPFLGYTGTDTHEGLSWAMEGYVNDYGIAKMGEALYRRTGEKRYREESAYFLDRARNYVHLFDAKAGFFQGRDADGNWRVDSAAYDPRVWGYDYTETNGWGYAFSVPQDSRGLANLYGGRRGLADKLDAYFATPETASPDHVGSYGGVIHEMTEARDVRMGMYGHSNQVAHHVIYMYDAAAEPWKAQARVREVLSRLYTGSEIGQGYHGDEDNGEQSAWYLFSSLGFYPLVMGSGEYAIGSPLFTKATVHLENGRSLVVRAPRNSAANVYVQGVKVNGRPWTSTSLPHALLAEGGVVEFAMGPKPSAWGTGRGAAPVSVTQDDEVPEPRADVLRGDGPLFDDTSATAATVRRVRLPVGRPVRPVQYTLTSSADRTGAPAGWKLQGSVDGHAWKTLDRRSGESFRWDRQTRAFTIAAPGTYARYRLVLDGRSTLAEVELLA</sequence>
<dbReference type="SUPFAM" id="SSF49785">
    <property type="entry name" value="Galactose-binding domain-like"/>
    <property type="match status" value="1"/>
</dbReference>
<dbReference type="PANTHER" id="PTHR12143:SF43">
    <property type="entry name" value="PUTATIVE-RELATED"/>
    <property type="match status" value="1"/>
</dbReference>
<evidence type="ECO:0000259" key="2">
    <source>
        <dbReference type="PROSITE" id="PS50022"/>
    </source>
</evidence>
<dbReference type="OrthoDB" id="9804511at2"/>
<dbReference type="EMBL" id="LMWX01000002">
    <property type="protein sequence ID" value="KUN90169.1"/>
    <property type="molecule type" value="Genomic_DNA"/>
</dbReference>
<dbReference type="Gene3D" id="1.20.1050.60">
    <property type="entry name" value="alpha-1,2-mannosidase"/>
    <property type="match status" value="1"/>
</dbReference>
<dbReference type="InterPro" id="IPR041371">
    <property type="entry name" value="GH92_N"/>
</dbReference>
<dbReference type="Pfam" id="PF07971">
    <property type="entry name" value="Glyco_hydro_92"/>
    <property type="match status" value="1"/>
</dbReference>
<dbReference type="AlphaFoldDB" id="A0A101TDC1"/>
<proteinExistence type="predicted"/>
<dbReference type="InterPro" id="IPR008979">
    <property type="entry name" value="Galactose-bd-like_sf"/>
</dbReference>
<feature type="compositionally biased region" description="Low complexity" evidence="1">
    <location>
        <begin position="1"/>
        <end position="19"/>
    </location>
</feature>
<dbReference type="InterPro" id="IPR012939">
    <property type="entry name" value="Glyco_hydro_92"/>
</dbReference>
<name>A0A101TDC1_9ACTN</name>
<dbReference type="InterPro" id="IPR000421">
    <property type="entry name" value="FA58C"/>
</dbReference>
<dbReference type="PROSITE" id="PS50022">
    <property type="entry name" value="FA58C_3"/>
    <property type="match status" value="1"/>
</dbReference>
<feature type="region of interest" description="Disordered" evidence="1">
    <location>
        <begin position="1"/>
        <end position="64"/>
    </location>
</feature>
<dbReference type="GO" id="GO:0000224">
    <property type="term" value="F:peptide-N4-(N-acetyl-beta-glucosaminyl)asparagine amidase activity"/>
    <property type="evidence" value="ECO:0007669"/>
    <property type="project" value="TreeGrafter"/>
</dbReference>
<dbReference type="InterPro" id="IPR014718">
    <property type="entry name" value="GH-type_carb-bd"/>
</dbReference>
<feature type="domain" description="F5/8 type C" evidence="2">
    <location>
        <begin position="50"/>
        <end position="198"/>
    </location>
</feature>
<dbReference type="Gene3D" id="2.60.120.260">
    <property type="entry name" value="Galactose-binding domain-like"/>
    <property type="match status" value="2"/>
</dbReference>
<dbReference type="FunFam" id="3.30.2080.10:FF:000001">
    <property type="entry name" value="Alpha-1,2-mannosidase subfamily"/>
    <property type="match status" value="1"/>
</dbReference>